<proteinExistence type="inferred from homology"/>
<comment type="similarity">
    <text evidence="1">Belongs to the carbon-nitrogen hydrolase superfamily. NIT1/NIT2 family.</text>
</comment>
<dbReference type="PROSITE" id="PS50263">
    <property type="entry name" value="CN_HYDROLASE"/>
    <property type="match status" value="1"/>
</dbReference>
<dbReference type="PANTHER" id="PTHR23088:SF27">
    <property type="entry name" value="DEAMINATED GLUTATHIONE AMIDASE"/>
    <property type="match status" value="1"/>
</dbReference>
<dbReference type="Proteomes" id="UP000192534">
    <property type="component" value="Unassembled WGS sequence"/>
</dbReference>
<evidence type="ECO:0000313" key="4">
    <source>
        <dbReference type="Proteomes" id="UP000192534"/>
    </source>
</evidence>
<dbReference type="PANTHER" id="PTHR23088">
    <property type="entry name" value="NITRILASE-RELATED"/>
    <property type="match status" value="1"/>
</dbReference>
<accession>A0A1X0IY19</accession>
<comment type="caution">
    <text evidence="3">The sequence shown here is derived from an EMBL/GenBank/DDBJ whole genome shotgun (WGS) entry which is preliminary data.</text>
</comment>
<dbReference type="AlphaFoldDB" id="A0A1X0IY19"/>
<dbReference type="OrthoDB" id="9811121at2"/>
<name>A0A1X0IY19_MYCRH</name>
<sequence length="268" mass="28458">MTNTLTIGIAQWLARCGEPERNLHDALRRVADLADGGCELIVLPELWPCGYDPATVADDARTAAEPLDGVRGRALADAARSHGVWLFAGTVPELAADRIYNTAPCYGPDGRLVGAHRKVHLYTPLNEHKAFTAGERATVVEIDNLGTVGLSTCFDGDHPGYARALHDAGARVVVAPCAYEVATESWWDILYPANALANGQWWIMANQCGADLLGKSRIIAPDGSIVAQAPRVGDTDGADLLVATVDLRAGIEAAELAAGALWSPRSWA</sequence>
<protein>
    <recommendedName>
        <fullName evidence="2">CN hydrolase domain-containing protein</fullName>
    </recommendedName>
</protein>
<dbReference type="InterPro" id="IPR036526">
    <property type="entry name" value="C-N_Hydrolase_sf"/>
</dbReference>
<gene>
    <name evidence="3" type="ORF">BST42_11815</name>
</gene>
<dbReference type="InterPro" id="IPR003010">
    <property type="entry name" value="C-N_Hydrolase"/>
</dbReference>
<dbReference type="Pfam" id="PF00795">
    <property type="entry name" value="CN_hydrolase"/>
    <property type="match status" value="1"/>
</dbReference>
<reference evidence="3 4" key="1">
    <citation type="submission" date="2016-12" db="EMBL/GenBank/DDBJ databases">
        <title>The new phylogeny of genus Mycobacterium.</title>
        <authorList>
            <person name="Tortoli E."/>
            <person name="Trovato A."/>
            <person name="Cirillo D.M."/>
        </authorList>
    </citation>
    <scope>NUCLEOTIDE SEQUENCE [LARGE SCALE GENOMIC DNA]</scope>
    <source>
        <strain evidence="3 4">DSM 44223</strain>
    </source>
</reference>
<dbReference type="Gene3D" id="3.60.110.10">
    <property type="entry name" value="Carbon-nitrogen hydrolase"/>
    <property type="match status" value="1"/>
</dbReference>
<evidence type="ECO:0000259" key="2">
    <source>
        <dbReference type="PROSITE" id="PS50263"/>
    </source>
</evidence>
<dbReference type="EMBL" id="MVIH01000004">
    <property type="protein sequence ID" value="ORB54050.1"/>
    <property type="molecule type" value="Genomic_DNA"/>
</dbReference>
<evidence type="ECO:0000256" key="1">
    <source>
        <dbReference type="ARBA" id="ARBA00010613"/>
    </source>
</evidence>
<organism evidence="3 4">
    <name type="scientific">Mycolicibacterium rhodesiae</name>
    <name type="common">Mycobacterium rhodesiae</name>
    <dbReference type="NCBI Taxonomy" id="36814"/>
    <lineage>
        <taxon>Bacteria</taxon>
        <taxon>Bacillati</taxon>
        <taxon>Actinomycetota</taxon>
        <taxon>Actinomycetes</taxon>
        <taxon>Mycobacteriales</taxon>
        <taxon>Mycobacteriaceae</taxon>
        <taxon>Mycolicibacterium</taxon>
    </lineage>
</organism>
<feature type="domain" description="CN hydrolase" evidence="2">
    <location>
        <begin position="5"/>
        <end position="247"/>
    </location>
</feature>
<keyword evidence="4" id="KW-1185">Reference proteome</keyword>
<evidence type="ECO:0000313" key="3">
    <source>
        <dbReference type="EMBL" id="ORB54050.1"/>
    </source>
</evidence>
<dbReference type="RefSeq" id="WP_083118746.1">
    <property type="nucleotide sequence ID" value="NZ_JACKUO010000028.1"/>
</dbReference>
<dbReference type="SUPFAM" id="SSF56317">
    <property type="entry name" value="Carbon-nitrogen hydrolase"/>
    <property type="match status" value="1"/>
</dbReference>
<dbReference type="CDD" id="cd07197">
    <property type="entry name" value="nitrilase"/>
    <property type="match status" value="1"/>
</dbReference>